<protein>
    <submittedName>
        <fullName evidence="2">Uncharacterized protein</fullName>
    </submittedName>
</protein>
<keyword evidence="1" id="KW-0732">Signal</keyword>
<proteinExistence type="predicted"/>
<dbReference type="OrthoDB" id="9428907at2759"/>
<feature type="chain" id="PRO_5035789750" evidence="1">
    <location>
        <begin position="31"/>
        <end position="153"/>
    </location>
</feature>
<dbReference type="PANTHER" id="PTHR15054">
    <property type="entry name" value="HISTIDINE-RICH CALCIUM-BINDING PROTEIN-RELATED"/>
    <property type="match status" value="1"/>
</dbReference>
<gene>
    <name evidence="2" type="ORF">OFUS_LOCUS15986</name>
</gene>
<reference evidence="2" key="1">
    <citation type="submission" date="2022-03" db="EMBL/GenBank/DDBJ databases">
        <authorList>
            <person name="Martin C."/>
        </authorList>
    </citation>
    <scope>NUCLEOTIDE SEQUENCE</scope>
</reference>
<evidence type="ECO:0000256" key="1">
    <source>
        <dbReference type="SAM" id="SignalP"/>
    </source>
</evidence>
<accession>A0A8S4P9A9</accession>
<dbReference type="AlphaFoldDB" id="A0A8S4P9A9"/>
<dbReference type="GO" id="GO:0005509">
    <property type="term" value="F:calcium ion binding"/>
    <property type="evidence" value="ECO:0007669"/>
    <property type="project" value="InterPro"/>
</dbReference>
<evidence type="ECO:0000313" key="2">
    <source>
        <dbReference type="EMBL" id="CAH1790818.1"/>
    </source>
</evidence>
<organism evidence="2 3">
    <name type="scientific">Owenia fusiformis</name>
    <name type="common">Polychaete worm</name>
    <dbReference type="NCBI Taxonomy" id="6347"/>
    <lineage>
        <taxon>Eukaryota</taxon>
        <taxon>Metazoa</taxon>
        <taxon>Spiralia</taxon>
        <taxon>Lophotrochozoa</taxon>
        <taxon>Annelida</taxon>
        <taxon>Polychaeta</taxon>
        <taxon>Sedentaria</taxon>
        <taxon>Canalipalpata</taxon>
        <taxon>Sabellida</taxon>
        <taxon>Oweniida</taxon>
        <taxon>Oweniidae</taxon>
        <taxon>Owenia</taxon>
    </lineage>
</organism>
<feature type="signal peptide" evidence="1">
    <location>
        <begin position="1"/>
        <end position="30"/>
    </location>
</feature>
<name>A0A8S4P9A9_OWEFU</name>
<dbReference type="Proteomes" id="UP000749559">
    <property type="component" value="Unassembled WGS sequence"/>
</dbReference>
<dbReference type="PANTHER" id="PTHR15054:SF3">
    <property type="entry name" value="SARCOPLASMIC RETICULUM HISTIDINE-RICH CALCIUM-BINDING PROTEIN"/>
    <property type="match status" value="1"/>
</dbReference>
<comment type="caution">
    <text evidence="2">The sequence shown here is derived from an EMBL/GenBank/DDBJ whole genome shotgun (WGS) entry which is preliminary data.</text>
</comment>
<dbReference type="EMBL" id="CAIIXF020000008">
    <property type="protein sequence ID" value="CAH1790818.1"/>
    <property type="molecule type" value="Genomic_DNA"/>
</dbReference>
<evidence type="ECO:0000313" key="3">
    <source>
        <dbReference type="Proteomes" id="UP000749559"/>
    </source>
</evidence>
<dbReference type="InterPro" id="IPR015666">
    <property type="entry name" value="HRC"/>
</dbReference>
<keyword evidence="3" id="KW-1185">Reference proteome</keyword>
<sequence length="153" mass="16947">MEVTISKISKMSNKVYFLVFILTLAGVVLCADDTATTGEDAATLEEGEKPITEEELEYAKGSLCGYCTYCKFCKLCDEDCPCTTGPGKPNCHMCKYCKYCKFCSMFCDTICKPGGMVDTISSTIMSALPTYNKEEIDKDLDGVKDYIKDKDEL</sequence>